<dbReference type="AlphaFoldDB" id="A0A9J6QY97"/>
<keyword evidence="2" id="KW-0732">Signal</keyword>
<dbReference type="Proteomes" id="UP001065549">
    <property type="component" value="Unassembled WGS sequence"/>
</dbReference>
<feature type="signal peptide" evidence="2">
    <location>
        <begin position="1"/>
        <end position="21"/>
    </location>
</feature>
<evidence type="ECO:0000256" key="1">
    <source>
        <dbReference type="SAM" id="MobiDB-lite"/>
    </source>
</evidence>
<evidence type="ECO:0008006" key="5">
    <source>
        <dbReference type="Google" id="ProtNLM"/>
    </source>
</evidence>
<keyword evidence="4" id="KW-1185">Reference proteome</keyword>
<accession>A0A9J6QY97</accession>
<dbReference type="EMBL" id="JAOSHN010000010">
    <property type="protein sequence ID" value="MCU7380460.1"/>
    <property type="molecule type" value="Genomic_DNA"/>
</dbReference>
<reference evidence="3" key="1">
    <citation type="submission" date="2022-09" db="EMBL/GenBank/DDBJ databases">
        <title>Culturomic study of gut microbiota in children with autism spectrum disorder.</title>
        <authorList>
            <person name="Efimov B.A."/>
            <person name="Chaplin A.V."/>
            <person name="Sokolova S.R."/>
            <person name="Pikina A.P."/>
            <person name="Korzhanova M."/>
            <person name="Belova V."/>
            <person name="Korostin D."/>
        </authorList>
    </citation>
    <scope>NUCLEOTIDE SEQUENCE</scope>
    <source>
        <strain evidence="3">ASD5510</strain>
    </source>
</reference>
<comment type="caution">
    <text evidence="3">The sequence shown here is derived from an EMBL/GenBank/DDBJ whole genome shotgun (WGS) entry which is preliminary data.</text>
</comment>
<evidence type="ECO:0000313" key="4">
    <source>
        <dbReference type="Proteomes" id="UP001065549"/>
    </source>
</evidence>
<evidence type="ECO:0000256" key="2">
    <source>
        <dbReference type="SAM" id="SignalP"/>
    </source>
</evidence>
<dbReference type="PROSITE" id="PS51257">
    <property type="entry name" value="PROKAR_LIPOPROTEIN"/>
    <property type="match status" value="1"/>
</dbReference>
<feature type="region of interest" description="Disordered" evidence="1">
    <location>
        <begin position="21"/>
        <end position="42"/>
    </location>
</feature>
<organism evidence="3 4">
    <name type="scientific">Hominibacterium faecale</name>
    <dbReference type="NCBI Taxonomy" id="2839743"/>
    <lineage>
        <taxon>Bacteria</taxon>
        <taxon>Bacillati</taxon>
        <taxon>Bacillota</taxon>
        <taxon>Clostridia</taxon>
        <taxon>Peptostreptococcales</taxon>
        <taxon>Anaerovoracaceae</taxon>
        <taxon>Hominibacterium</taxon>
    </lineage>
</organism>
<gene>
    <name evidence="3" type="ORF">OBO34_19290</name>
</gene>
<name>A0A9J6QY97_9FIRM</name>
<proteinExistence type="predicted"/>
<evidence type="ECO:0000313" key="3">
    <source>
        <dbReference type="EMBL" id="MCU7380460.1"/>
    </source>
</evidence>
<feature type="chain" id="PRO_5039915045" description="Secreted protein" evidence="2">
    <location>
        <begin position="22"/>
        <end position="209"/>
    </location>
</feature>
<dbReference type="RefSeq" id="WP_148396738.1">
    <property type="nucleotide sequence ID" value="NZ_JAJAGH010000003.1"/>
</dbReference>
<protein>
    <recommendedName>
        <fullName evidence="5">Secreted protein</fullName>
    </recommendedName>
</protein>
<sequence>MKRRILIVSFILLLILSTAGCGSGNSGEESKTAGPGKMEIGPKPLTTDEADLLSMAGLDGTDGTGLIAYQVDDSLTTLHVKIMEYRSKTGKWEDVSGDSQFDQFNGKLLVTFGDEGRTAHIASSHKEGGSLSSEVTGLAKLSPDDGLVASTIDKPVPIKPDEEIAVYMTARAKTDADEGAAPPLESYPSADKFSQFDVVRAVIVWFSAD</sequence>